<evidence type="ECO:0000313" key="3">
    <source>
        <dbReference type="Proteomes" id="UP000007796"/>
    </source>
</evidence>
<feature type="compositionally biased region" description="Polar residues" evidence="1">
    <location>
        <begin position="43"/>
        <end position="57"/>
    </location>
</feature>
<proteinExistence type="predicted"/>
<name>F0XBZ0_GROCL</name>
<dbReference type="GeneID" id="25977207"/>
<reference evidence="2 3" key="1">
    <citation type="journal article" date="2011" name="Proc. Natl. Acad. Sci. U.S.A.">
        <title>Genome and transcriptome analyses of the mountain pine beetle-fungal symbiont Grosmannia clavigera, a lodgepole pine pathogen.</title>
        <authorList>
            <person name="DiGuistini S."/>
            <person name="Wang Y."/>
            <person name="Liao N.Y."/>
            <person name="Taylor G."/>
            <person name="Tanguay P."/>
            <person name="Feau N."/>
            <person name="Henrissat B."/>
            <person name="Chan S.K."/>
            <person name="Hesse-Orce U."/>
            <person name="Alamouti S.M."/>
            <person name="Tsui C.K.M."/>
            <person name="Docking R.T."/>
            <person name="Levasseur A."/>
            <person name="Haridas S."/>
            <person name="Robertson G."/>
            <person name="Birol I."/>
            <person name="Holt R.A."/>
            <person name="Marra M.A."/>
            <person name="Hamelin R.C."/>
            <person name="Hirst M."/>
            <person name="Jones S.J.M."/>
            <person name="Bohlmann J."/>
            <person name="Breuil C."/>
        </authorList>
    </citation>
    <scope>NUCLEOTIDE SEQUENCE [LARGE SCALE GENOMIC DNA]</scope>
    <source>
        <strain evidence="3">kw1407 / UAMH 11150</strain>
    </source>
</reference>
<dbReference type="Proteomes" id="UP000007796">
    <property type="component" value="Unassembled WGS sequence"/>
</dbReference>
<organism evidence="3">
    <name type="scientific">Grosmannia clavigera (strain kw1407 / UAMH 11150)</name>
    <name type="common">Blue stain fungus</name>
    <name type="synonym">Graphiocladiella clavigera</name>
    <dbReference type="NCBI Taxonomy" id="655863"/>
    <lineage>
        <taxon>Eukaryota</taxon>
        <taxon>Fungi</taxon>
        <taxon>Dikarya</taxon>
        <taxon>Ascomycota</taxon>
        <taxon>Pezizomycotina</taxon>
        <taxon>Sordariomycetes</taxon>
        <taxon>Sordariomycetidae</taxon>
        <taxon>Ophiostomatales</taxon>
        <taxon>Ophiostomataceae</taxon>
        <taxon>Leptographium</taxon>
    </lineage>
</organism>
<dbReference type="RefSeq" id="XP_014172958.1">
    <property type="nucleotide sequence ID" value="XM_014317483.1"/>
</dbReference>
<dbReference type="HOGENOM" id="CLU_2346906_0_0_1"/>
<dbReference type="EMBL" id="GL629765">
    <property type="protein sequence ID" value="EFX03476.1"/>
    <property type="molecule type" value="Genomic_DNA"/>
</dbReference>
<keyword evidence="3" id="KW-1185">Reference proteome</keyword>
<evidence type="ECO:0000313" key="2">
    <source>
        <dbReference type="EMBL" id="EFX03476.1"/>
    </source>
</evidence>
<feature type="compositionally biased region" description="Basic residues" evidence="1">
    <location>
        <begin position="85"/>
        <end position="97"/>
    </location>
</feature>
<accession>F0XBZ0</accession>
<feature type="region of interest" description="Disordered" evidence="1">
    <location>
        <begin position="39"/>
        <end position="97"/>
    </location>
</feature>
<sequence length="97" mass="10637">MLALIGVFETEGVGDAESKTRFTEPSVIGVEVSRAIHLRTRQRGQVQDTEQTAVNESNGRKMPQTRQTGSPSAKARQDKEDRGARRAGGRRRGGMAR</sequence>
<protein>
    <submittedName>
        <fullName evidence="2">Uncharacterized protein</fullName>
    </submittedName>
</protein>
<feature type="compositionally biased region" description="Basic and acidic residues" evidence="1">
    <location>
        <begin position="75"/>
        <end position="84"/>
    </location>
</feature>
<dbReference type="AlphaFoldDB" id="F0XBZ0"/>
<dbReference type="InParanoid" id="F0XBZ0"/>
<evidence type="ECO:0000256" key="1">
    <source>
        <dbReference type="SAM" id="MobiDB-lite"/>
    </source>
</evidence>
<gene>
    <name evidence="2" type="ORF">CMQ_404</name>
</gene>